<evidence type="ECO:0000256" key="3">
    <source>
        <dbReference type="ARBA" id="ARBA00022692"/>
    </source>
</evidence>
<feature type="transmembrane region" description="Helical" evidence="6">
    <location>
        <begin position="255"/>
        <end position="274"/>
    </location>
</feature>
<name>A0A4Z1CND3_9ACTN</name>
<evidence type="ECO:0000313" key="8">
    <source>
        <dbReference type="EMBL" id="TGN66487.1"/>
    </source>
</evidence>
<dbReference type="Pfam" id="PF01925">
    <property type="entry name" value="TauE"/>
    <property type="match status" value="1"/>
</dbReference>
<evidence type="ECO:0000256" key="2">
    <source>
        <dbReference type="ARBA" id="ARBA00009142"/>
    </source>
</evidence>
<dbReference type="InterPro" id="IPR051598">
    <property type="entry name" value="TSUP/Inactive_protease-like"/>
</dbReference>
<evidence type="ECO:0000259" key="7">
    <source>
        <dbReference type="PROSITE" id="PS50850"/>
    </source>
</evidence>
<comment type="subcellular location">
    <subcellularLocation>
        <location evidence="6">Cell membrane</location>
        <topology evidence="6">Multi-pass membrane protein</topology>
    </subcellularLocation>
    <subcellularLocation>
        <location evidence="1">Membrane</location>
        <topology evidence="1">Multi-pass membrane protein</topology>
    </subcellularLocation>
</comment>
<keyword evidence="3 6" id="KW-0812">Transmembrane</keyword>
<evidence type="ECO:0000313" key="9">
    <source>
        <dbReference type="Proteomes" id="UP000297496"/>
    </source>
</evidence>
<comment type="caution">
    <text evidence="8">The sequence shown here is derived from an EMBL/GenBank/DDBJ whole genome shotgun (WGS) entry which is preliminary data.</text>
</comment>
<feature type="transmembrane region" description="Helical" evidence="6">
    <location>
        <begin position="43"/>
        <end position="62"/>
    </location>
</feature>
<evidence type="ECO:0000256" key="6">
    <source>
        <dbReference type="RuleBase" id="RU363041"/>
    </source>
</evidence>
<protein>
    <recommendedName>
        <fullName evidence="6">Probable membrane transporter protein</fullName>
    </recommendedName>
</protein>
<feature type="transmembrane region" description="Helical" evidence="6">
    <location>
        <begin position="163"/>
        <end position="187"/>
    </location>
</feature>
<dbReference type="RefSeq" id="WP_135840958.1">
    <property type="nucleotide sequence ID" value="NZ_SRRO01000001.1"/>
</dbReference>
<sequence length="275" mass="26732">MTEVLLAVVAGALIGLSLGALGGGGSILAVPVLVALGQGPAQATTGSLVVVAMTSLAGAVTAHRAGNVLLARGLTFGLVATGGAVAGARAASAVPEPVLLAAFAVLMLVVGGLLAVRQWRARHAGPADRGARRAVLDDPIITFSPTFACQCPRALKVLVTATAVGLLTGFLGVGGGFVVVPALLIALTLPLDLAAGTSLVVITITSSVALAARAGSTPAPDWSLVAALTVAAALAAVAGARLADRVDTRRLSAALTGLVLAVAAYTAATALPALV</sequence>
<keyword evidence="5 6" id="KW-0472">Membrane</keyword>
<evidence type="ECO:0000256" key="4">
    <source>
        <dbReference type="ARBA" id="ARBA00022989"/>
    </source>
</evidence>
<keyword evidence="4 6" id="KW-1133">Transmembrane helix</keyword>
<dbReference type="EMBL" id="SRRO01000001">
    <property type="protein sequence ID" value="TGN66487.1"/>
    <property type="molecule type" value="Genomic_DNA"/>
</dbReference>
<dbReference type="PANTHER" id="PTHR43701:SF2">
    <property type="entry name" value="MEMBRANE TRANSPORTER PROTEIN YJNA-RELATED"/>
    <property type="match status" value="1"/>
</dbReference>
<feature type="transmembrane region" description="Helical" evidence="6">
    <location>
        <begin position="224"/>
        <end position="243"/>
    </location>
</feature>
<dbReference type="GO" id="GO:0022857">
    <property type="term" value="F:transmembrane transporter activity"/>
    <property type="evidence" value="ECO:0007669"/>
    <property type="project" value="InterPro"/>
</dbReference>
<dbReference type="InterPro" id="IPR002781">
    <property type="entry name" value="TM_pro_TauE-like"/>
</dbReference>
<dbReference type="GO" id="GO:0005886">
    <property type="term" value="C:plasma membrane"/>
    <property type="evidence" value="ECO:0007669"/>
    <property type="project" value="UniProtKB-SubCell"/>
</dbReference>
<evidence type="ECO:0000256" key="1">
    <source>
        <dbReference type="ARBA" id="ARBA00004141"/>
    </source>
</evidence>
<feature type="domain" description="Major facilitator superfamily (MFS) profile" evidence="7">
    <location>
        <begin position="178"/>
        <end position="275"/>
    </location>
</feature>
<keyword evidence="6" id="KW-1003">Cell membrane</keyword>
<dbReference type="OrthoDB" id="528320at2"/>
<dbReference type="PANTHER" id="PTHR43701">
    <property type="entry name" value="MEMBRANE TRANSPORTER PROTEIN MJ0441-RELATED"/>
    <property type="match status" value="1"/>
</dbReference>
<comment type="similarity">
    <text evidence="2 6">Belongs to the 4-toluene sulfonate uptake permease (TSUP) (TC 2.A.102) family.</text>
</comment>
<evidence type="ECO:0000256" key="5">
    <source>
        <dbReference type="ARBA" id="ARBA00023136"/>
    </source>
</evidence>
<feature type="transmembrane region" description="Helical" evidence="6">
    <location>
        <begin position="97"/>
        <end position="116"/>
    </location>
</feature>
<dbReference type="Proteomes" id="UP000297496">
    <property type="component" value="Unassembled WGS sequence"/>
</dbReference>
<keyword evidence="9" id="KW-1185">Reference proteome</keyword>
<dbReference type="InterPro" id="IPR020846">
    <property type="entry name" value="MFS_dom"/>
</dbReference>
<proteinExistence type="inferred from homology"/>
<feature type="transmembrane region" description="Helical" evidence="6">
    <location>
        <begin position="69"/>
        <end position="91"/>
    </location>
</feature>
<reference evidence="8 9" key="1">
    <citation type="submission" date="2019-04" db="EMBL/GenBank/DDBJ databases">
        <title>Three New Species of Nocardioides, Nocardioides euryhalodurans sp. nov., Nocardioides seonyuensis sp. nov. and Nocardioides eburneoflavus sp. nov. Isolated from Soil.</title>
        <authorList>
            <person name="Roh S.G."/>
            <person name="Lee C."/>
            <person name="Kim M.-K."/>
            <person name="Kim S.B."/>
        </authorList>
    </citation>
    <scope>NUCLEOTIDE SEQUENCE [LARGE SCALE GENOMIC DNA]</scope>
    <source>
        <strain evidence="8 9">MMS17-SY213</strain>
    </source>
</reference>
<accession>A0A4Z1CND3</accession>
<gene>
    <name evidence="8" type="ORF">EXE59_22950</name>
</gene>
<organism evidence="8 9">
    <name type="scientific">Nocardioides eburneiflavus</name>
    <dbReference type="NCBI Taxonomy" id="2518372"/>
    <lineage>
        <taxon>Bacteria</taxon>
        <taxon>Bacillati</taxon>
        <taxon>Actinomycetota</taxon>
        <taxon>Actinomycetes</taxon>
        <taxon>Propionibacteriales</taxon>
        <taxon>Nocardioidaceae</taxon>
        <taxon>Nocardioides</taxon>
    </lineage>
</organism>
<dbReference type="AlphaFoldDB" id="A0A4Z1CND3"/>
<dbReference type="PROSITE" id="PS50850">
    <property type="entry name" value="MFS"/>
    <property type="match status" value="1"/>
</dbReference>